<evidence type="ECO:0000313" key="4">
    <source>
        <dbReference type="EMBL" id="BDD00958.1"/>
    </source>
</evidence>
<dbReference type="Proteomes" id="UP001354989">
    <property type="component" value="Plasmid pPP1"/>
</dbReference>
<feature type="domain" description="DUF3347" evidence="3">
    <location>
        <begin position="62"/>
        <end position="135"/>
    </location>
</feature>
<keyword evidence="2" id="KW-0732">Signal</keyword>
<protein>
    <recommendedName>
        <fullName evidence="3">DUF3347 domain-containing protein</fullName>
    </recommendedName>
</protein>
<feature type="region of interest" description="Disordered" evidence="1">
    <location>
        <begin position="27"/>
        <end position="51"/>
    </location>
</feature>
<geneLocation type="plasmid" evidence="4 5">
    <name>pPP1</name>
</geneLocation>
<keyword evidence="4" id="KW-0614">Plasmid</keyword>
<feature type="chain" id="PRO_5045160076" description="DUF3347 domain-containing protein" evidence="2">
    <location>
        <begin position="19"/>
        <end position="182"/>
    </location>
</feature>
<accession>A0ABM7VIY5</accession>
<organism evidence="4 5">
    <name type="scientific">Persicobacter psychrovividus</name>
    <dbReference type="NCBI Taxonomy" id="387638"/>
    <lineage>
        <taxon>Bacteria</taxon>
        <taxon>Pseudomonadati</taxon>
        <taxon>Bacteroidota</taxon>
        <taxon>Cytophagia</taxon>
        <taxon>Cytophagales</taxon>
        <taxon>Persicobacteraceae</taxon>
        <taxon>Persicobacter</taxon>
    </lineage>
</organism>
<evidence type="ECO:0000313" key="5">
    <source>
        <dbReference type="Proteomes" id="UP001354989"/>
    </source>
</evidence>
<proteinExistence type="predicted"/>
<dbReference type="RefSeq" id="WP_338398178.1">
    <property type="nucleotide sequence ID" value="NZ_AP025293.1"/>
</dbReference>
<feature type="signal peptide" evidence="2">
    <location>
        <begin position="1"/>
        <end position="18"/>
    </location>
</feature>
<evidence type="ECO:0000259" key="3">
    <source>
        <dbReference type="Pfam" id="PF11827"/>
    </source>
</evidence>
<evidence type="ECO:0000256" key="1">
    <source>
        <dbReference type="SAM" id="MobiDB-lite"/>
    </source>
</evidence>
<name>A0ABM7VIY5_9BACT</name>
<sequence length="182" mass="20274">MKNLTNLCLLLIVSILFACEGEQKKEDHAGHDHATEMTTTTDTTVSHEANDNVSADGTQKLLAGYFEIKDALVKTEPETASKKALAFVKVLEANDAGQLFASTRAIASAKDVKEQRKQFEVLSQQMYMLVKNNKTDGATVYKQFCPMAFDNKGAFWLAKEKEINNPYFGDKMLHCGMVQEEL</sequence>
<keyword evidence="5" id="KW-1185">Reference proteome</keyword>
<dbReference type="PROSITE" id="PS51257">
    <property type="entry name" value="PROKAR_LIPOPROTEIN"/>
    <property type="match status" value="1"/>
</dbReference>
<reference evidence="4 5" key="1">
    <citation type="submission" date="2021-12" db="EMBL/GenBank/DDBJ databases">
        <title>Genome sequencing of bacteria with rrn-lacking chromosome and rrn-plasmid.</title>
        <authorList>
            <person name="Anda M."/>
            <person name="Iwasaki W."/>
        </authorList>
    </citation>
    <scope>NUCLEOTIDE SEQUENCE [LARGE SCALE GENOMIC DNA]</scope>
    <source>
        <strain evidence="4 5">NBRC 101262</strain>
        <plasmid evidence="4 5">pPP1</plasmid>
    </source>
</reference>
<dbReference type="InterPro" id="IPR021782">
    <property type="entry name" value="DUF3347"/>
</dbReference>
<dbReference type="EMBL" id="AP025293">
    <property type="protein sequence ID" value="BDD00958.1"/>
    <property type="molecule type" value="Genomic_DNA"/>
</dbReference>
<evidence type="ECO:0000256" key="2">
    <source>
        <dbReference type="SAM" id="SignalP"/>
    </source>
</evidence>
<dbReference type="Pfam" id="PF11827">
    <property type="entry name" value="DUF3347"/>
    <property type="match status" value="1"/>
</dbReference>
<gene>
    <name evidence="4" type="ORF">PEPS_32380</name>
</gene>